<name>A0ABW5JMH0_9BACT</name>
<protein>
    <recommendedName>
        <fullName evidence="4">DUF481 domain-containing protein</fullName>
    </recommendedName>
</protein>
<gene>
    <name evidence="2" type="ORF">ACFSVN_12425</name>
</gene>
<keyword evidence="3" id="KW-1185">Reference proteome</keyword>
<evidence type="ECO:0000256" key="1">
    <source>
        <dbReference type="SAM" id="SignalP"/>
    </source>
</evidence>
<reference evidence="3" key="1">
    <citation type="journal article" date="2019" name="Int. J. Syst. Evol. Microbiol.">
        <title>The Global Catalogue of Microorganisms (GCM) 10K type strain sequencing project: providing services to taxonomists for standard genome sequencing and annotation.</title>
        <authorList>
            <consortium name="The Broad Institute Genomics Platform"/>
            <consortium name="The Broad Institute Genome Sequencing Center for Infectious Disease"/>
            <person name="Wu L."/>
            <person name="Ma J."/>
        </authorList>
    </citation>
    <scope>NUCLEOTIDE SEQUENCE [LARGE SCALE GENOMIC DNA]</scope>
    <source>
        <strain evidence="3">KCTC 52042</strain>
    </source>
</reference>
<proteinExistence type="predicted"/>
<comment type="caution">
    <text evidence="2">The sequence shown here is derived from an EMBL/GenBank/DDBJ whole genome shotgun (WGS) entry which is preliminary data.</text>
</comment>
<evidence type="ECO:0000313" key="3">
    <source>
        <dbReference type="Proteomes" id="UP001597460"/>
    </source>
</evidence>
<accession>A0ABW5JMH0</accession>
<keyword evidence="1" id="KW-0732">Signal</keyword>
<organism evidence="2 3">
    <name type="scientific">Gracilimonas halophila</name>
    <dbReference type="NCBI Taxonomy" id="1834464"/>
    <lineage>
        <taxon>Bacteria</taxon>
        <taxon>Pseudomonadati</taxon>
        <taxon>Balneolota</taxon>
        <taxon>Balneolia</taxon>
        <taxon>Balneolales</taxon>
        <taxon>Balneolaceae</taxon>
        <taxon>Gracilimonas</taxon>
    </lineage>
</organism>
<dbReference type="Proteomes" id="UP001597460">
    <property type="component" value="Unassembled WGS sequence"/>
</dbReference>
<dbReference type="EMBL" id="JBHULI010000025">
    <property type="protein sequence ID" value="MFD2533251.1"/>
    <property type="molecule type" value="Genomic_DNA"/>
</dbReference>
<evidence type="ECO:0008006" key="4">
    <source>
        <dbReference type="Google" id="ProtNLM"/>
    </source>
</evidence>
<dbReference type="RefSeq" id="WP_390303206.1">
    <property type="nucleotide sequence ID" value="NZ_JBHULI010000025.1"/>
</dbReference>
<sequence>MVRATVIIFGLFISGLMQDSVFAHANEQSLQDIEVRVFLDCNRCNNSYIRDEIQFVNFVRDKEDAHVHLLITRERTGAGTEFKIQVIGRGIFLSQDKTLSYVSFNSDTDEEERLGLVRYVRAALFPYVSTTNAIDEIDIVYIPLEESTTEATEDRWNSWIFEIDSRVSMDGEESRKSLDYSGGFSANRTTKNVKTDFGYEYEYDRRTFSDINSEGNEEESVFIRRSHEFEASHLWALTNHWSAGLFSDVRNSTRNNFDLSLMGSAGIEYNIFPYEEYSEREISFVYMLGAENRDYTETTIYLKDEETLIRQELRGRIDFTQTWGSISGRANFNTFMHDLSRNRFEIDMDVNFRIFRGLELSLSGRYSIINDQLNVPAGNISDAEQLLNLREQFTSYSYGAFIGLEYTFGSIFNQAINPRF</sequence>
<feature type="signal peptide" evidence="1">
    <location>
        <begin position="1"/>
        <end position="25"/>
    </location>
</feature>
<evidence type="ECO:0000313" key="2">
    <source>
        <dbReference type="EMBL" id="MFD2533251.1"/>
    </source>
</evidence>
<feature type="chain" id="PRO_5046952045" description="DUF481 domain-containing protein" evidence="1">
    <location>
        <begin position="26"/>
        <end position="420"/>
    </location>
</feature>